<name>A0ABQ6M8D0_9STRA</name>
<gene>
    <name evidence="1" type="ORF">TeGR_g14837</name>
</gene>
<keyword evidence="2" id="KW-1185">Reference proteome</keyword>
<organism evidence="1 2">
    <name type="scientific">Tetraparma gracilis</name>
    <dbReference type="NCBI Taxonomy" id="2962635"/>
    <lineage>
        <taxon>Eukaryota</taxon>
        <taxon>Sar</taxon>
        <taxon>Stramenopiles</taxon>
        <taxon>Ochrophyta</taxon>
        <taxon>Bolidophyceae</taxon>
        <taxon>Parmales</taxon>
        <taxon>Triparmaceae</taxon>
        <taxon>Tetraparma</taxon>
    </lineage>
</organism>
<comment type="caution">
    <text evidence="1">The sequence shown here is derived from an EMBL/GenBank/DDBJ whole genome shotgun (WGS) entry which is preliminary data.</text>
</comment>
<dbReference type="Proteomes" id="UP001165060">
    <property type="component" value="Unassembled WGS sequence"/>
</dbReference>
<accession>A0ABQ6M8D0</accession>
<proteinExistence type="predicted"/>
<sequence>METSALLKHHFRNAQNSSPDARVRSLLRTWRRRFPSFNAVNYAQLAKLLARASPGGGAALEGGTHRVLRDFLAALHGLLAADLDFFRGCRLGGLLNDLSLLGALPRSVCEAVDERAEDLVPAMHVGDIGLLASAFGRCGYPARRFFECLERRHADWLPDDPEEEKDRITAKAVAGVLHGYLAHRYRPPAVLGWLNYNSHWFVREAARRNKPGQLVQAVTFLATVGDDHAGISADTNSVMRRVHNKVPWMLEVLDFHSKVDLCWALALSRRIPSGESNVGLVWSVLVQDLREEAEKYSTEDAPLRSFLLSPGPAEQERAALSLVRLAHVLLVNDIETFYLEKPPNWLILAAKQANVVSENRARAERDESERLGIEVVPERQFCVCPATGAQTIDGIGMMKQALLRRLNYDVAFMTLDEWEEADDKEMFLRLAILTTKPVL</sequence>
<evidence type="ECO:0000313" key="1">
    <source>
        <dbReference type="EMBL" id="GMI21560.1"/>
    </source>
</evidence>
<dbReference type="EMBL" id="BRYB01000053">
    <property type="protein sequence ID" value="GMI21560.1"/>
    <property type="molecule type" value="Genomic_DNA"/>
</dbReference>
<reference evidence="1 2" key="1">
    <citation type="journal article" date="2023" name="Commun. Biol.">
        <title>Genome analysis of Parmales, the sister group of diatoms, reveals the evolutionary specialization of diatoms from phago-mixotrophs to photoautotrophs.</title>
        <authorList>
            <person name="Ban H."/>
            <person name="Sato S."/>
            <person name="Yoshikawa S."/>
            <person name="Yamada K."/>
            <person name="Nakamura Y."/>
            <person name="Ichinomiya M."/>
            <person name="Sato N."/>
            <person name="Blanc-Mathieu R."/>
            <person name="Endo H."/>
            <person name="Kuwata A."/>
            <person name="Ogata H."/>
        </authorList>
    </citation>
    <scope>NUCLEOTIDE SEQUENCE [LARGE SCALE GENOMIC DNA]</scope>
</reference>
<protein>
    <submittedName>
        <fullName evidence="1">Uncharacterized protein</fullName>
    </submittedName>
</protein>
<evidence type="ECO:0000313" key="2">
    <source>
        <dbReference type="Proteomes" id="UP001165060"/>
    </source>
</evidence>